<feature type="compositionally biased region" description="Low complexity" evidence="1">
    <location>
        <begin position="239"/>
        <end position="249"/>
    </location>
</feature>
<dbReference type="Proteomes" id="UP000589036">
    <property type="component" value="Unassembled WGS sequence"/>
</dbReference>
<evidence type="ECO:0008006" key="4">
    <source>
        <dbReference type="Google" id="ProtNLM"/>
    </source>
</evidence>
<feature type="compositionally biased region" description="Polar residues" evidence="1">
    <location>
        <begin position="256"/>
        <end position="285"/>
    </location>
</feature>
<proteinExistence type="predicted"/>
<organism evidence="2 3">
    <name type="scientific">Spinactinospora alkalitolerans</name>
    <dbReference type="NCBI Taxonomy" id="687207"/>
    <lineage>
        <taxon>Bacteria</taxon>
        <taxon>Bacillati</taxon>
        <taxon>Actinomycetota</taxon>
        <taxon>Actinomycetes</taxon>
        <taxon>Streptosporangiales</taxon>
        <taxon>Nocardiopsidaceae</taxon>
        <taxon>Spinactinospora</taxon>
    </lineage>
</organism>
<evidence type="ECO:0000313" key="2">
    <source>
        <dbReference type="EMBL" id="NYE46000.1"/>
    </source>
</evidence>
<protein>
    <recommendedName>
        <fullName evidence="4">Guanylate cyclase domain-containing protein</fullName>
    </recommendedName>
</protein>
<sequence length="285" mass="31163">MELEKRNGTGSVPLPPYRAVLAVDAEKFSRNTDRSQQIIGQAIPEVLARAFHRSGMEQVWSEARFSRHSGDGYVIGMEPEYLPYLIHPFLDRLEDELRLLQPRLAFHDRELRLRLRAGIDVGPLPDTRGQSPVDAMGEAMIQVHRLLDAEPVKAELAGTDPNTTLLAVIVSRRVYEDAVLGGFGGVQSSRFRPVHVSLPTKAYTSEGYLYVPTPSMAAEASRSVEAAERKAAEPDSAVPTAQPPTAERPAPAPTVNKFSNTGSAENIVQTETFHGGINSSGRGNR</sequence>
<reference evidence="2 3" key="1">
    <citation type="submission" date="2020-07" db="EMBL/GenBank/DDBJ databases">
        <title>Sequencing the genomes of 1000 actinobacteria strains.</title>
        <authorList>
            <person name="Klenk H.-P."/>
        </authorList>
    </citation>
    <scope>NUCLEOTIDE SEQUENCE [LARGE SCALE GENOMIC DNA]</scope>
    <source>
        <strain evidence="2 3">CXB654</strain>
    </source>
</reference>
<keyword evidence="3" id="KW-1185">Reference proteome</keyword>
<comment type="caution">
    <text evidence="2">The sequence shown here is derived from an EMBL/GenBank/DDBJ whole genome shotgun (WGS) entry which is preliminary data.</text>
</comment>
<gene>
    <name evidence="2" type="ORF">HDA32_001120</name>
</gene>
<name>A0A852TVT7_9ACTN</name>
<feature type="region of interest" description="Disordered" evidence="1">
    <location>
        <begin position="221"/>
        <end position="285"/>
    </location>
</feature>
<accession>A0A852TVT7</accession>
<evidence type="ECO:0000256" key="1">
    <source>
        <dbReference type="SAM" id="MobiDB-lite"/>
    </source>
</evidence>
<evidence type="ECO:0000313" key="3">
    <source>
        <dbReference type="Proteomes" id="UP000589036"/>
    </source>
</evidence>
<dbReference type="RefSeq" id="WP_179642166.1">
    <property type="nucleotide sequence ID" value="NZ_BAAAYY010000024.1"/>
</dbReference>
<dbReference type="EMBL" id="JACCCC010000001">
    <property type="protein sequence ID" value="NYE46000.1"/>
    <property type="molecule type" value="Genomic_DNA"/>
</dbReference>
<dbReference type="AlphaFoldDB" id="A0A852TVT7"/>